<evidence type="ECO:0000256" key="1">
    <source>
        <dbReference type="SAM" id="SignalP"/>
    </source>
</evidence>
<dbReference type="Proteomes" id="UP000612585">
    <property type="component" value="Unassembled WGS sequence"/>
</dbReference>
<dbReference type="InterPro" id="IPR038670">
    <property type="entry name" value="HslJ-like_sf"/>
</dbReference>
<name>A0A8J4E6X4_9ACTN</name>
<dbReference type="EMBL" id="BOPG01000120">
    <property type="protein sequence ID" value="GIJ64540.1"/>
    <property type="molecule type" value="Genomic_DNA"/>
</dbReference>
<reference evidence="3" key="1">
    <citation type="submission" date="2021-01" db="EMBL/GenBank/DDBJ databases">
        <title>Whole genome shotgun sequence of Virgisporangium aurantiacum NBRC 16421.</title>
        <authorList>
            <person name="Komaki H."/>
            <person name="Tamura T."/>
        </authorList>
    </citation>
    <scope>NUCLEOTIDE SEQUENCE</scope>
    <source>
        <strain evidence="3">NBRC 16421</strain>
    </source>
</reference>
<keyword evidence="4" id="KW-1185">Reference proteome</keyword>
<dbReference type="AlphaFoldDB" id="A0A8J4E6X4"/>
<dbReference type="PANTHER" id="PTHR35535">
    <property type="entry name" value="HEAT SHOCK PROTEIN HSLJ"/>
    <property type="match status" value="1"/>
</dbReference>
<evidence type="ECO:0000313" key="4">
    <source>
        <dbReference type="Proteomes" id="UP000612585"/>
    </source>
</evidence>
<proteinExistence type="predicted"/>
<dbReference type="InterPro" id="IPR005184">
    <property type="entry name" value="DUF306_Meta_HslJ"/>
</dbReference>
<dbReference type="PANTHER" id="PTHR35535:SF2">
    <property type="entry name" value="DUF306 DOMAIN-CONTAINING PROTEIN"/>
    <property type="match status" value="1"/>
</dbReference>
<dbReference type="Pfam" id="PF03724">
    <property type="entry name" value="META"/>
    <property type="match status" value="2"/>
</dbReference>
<evidence type="ECO:0000313" key="3">
    <source>
        <dbReference type="EMBL" id="GIJ64540.1"/>
    </source>
</evidence>
<accession>A0A8J4E6X4</accession>
<comment type="caution">
    <text evidence="3">The sequence shown here is derived from an EMBL/GenBank/DDBJ whole genome shotgun (WGS) entry which is preliminary data.</text>
</comment>
<feature type="signal peptide" evidence="1">
    <location>
        <begin position="1"/>
        <end position="16"/>
    </location>
</feature>
<sequence>MIVVPMLLLAGLTGCAAGGGAAGEPAAPAPLPVGRTFVSTGVTSGGQPKALVDGTTIRLTIGTGNVIAVQAGCNTVSGRVRLDGSTLVATDDLAMTAIGCPANLSEQDSWLYGFFRGRPSWQLTGNDLVLTGGDLTLTLIDRAVAEPARPLVDTKWTVDTIVASGGSASSVPSGESATMTFTGDNRVSGYTGCNQFFGPVTVAGNQITFGVLGSTDRACPGAAGALEADLMKIIGSATVTYRIEGDRLILTAPDGSGLQLVG</sequence>
<evidence type="ECO:0000259" key="2">
    <source>
        <dbReference type="Pfam" id="PF03724"/>
    </source>
</evidence>
<feature type="chain" id="PRO_5038409928" evidence="1">
    <location>
        <begin position="17"/>
        <end position="262"/>
    </location>
</feature>
<keyword evidence="1" id="KW-0732">Signal</keyword>
<feature type="domain" description="DUF306" evidence="2">
    <location>
        <begin position="150"/>
        <end position="256"/>
    </location>
</feature>
<dbReference type="Gene3D" id="2.40.128.270">
    <property type="match status" value="2"/>
</dbReference>
<dbReference type="InterPro" id="IPR053147">
    <property type="entry name" value="Hsp_HslJ-like"/>
</dbReference>
<feature type="domain" description="DUF306" evidence="2">
    <location>
        <begin position="52"/>
        <end position="134"/>
    </location>
</feature>
<gene>
    <name evidence="3" type="ORF">Vau01_120560</name>
</gene>
<organism evidence="3 4">
    <name type="scientific">Virgisporangium aurantiacum</name>
    <dbReference type="NCBI Taxonomy" id="175570"/>
    <lineage>
        <taxon>Bacteria</taxon>
        <taxon>Bacillati</taxon>
        <taxon>Actinomycetota</taxon>
        <taxon>Actinomycetes</taxon>
        <taxon>Micromonosporales</taxon>
        <taxon>Micromonosporaceae</taxon>
        <taxon>Virgisporangium</taxon>
    </lineage>
</organism>
<protein>
    <submittedName>
        <fullName evidence="3">META domain-containing protein</fullName>
    </submittedName>
</protein>